<dbReference type="SFLD" id="SFLDS00003">
    <property type="entry name" value="Haloacid_Dehalogenase"/>
    <property type="match status" value="1"/>
</dbReference>
<evidence type="ECO:0000313" key="2">
    <source>
        <dbReference type="Proteomes" id="UP000886780"/>
    </source>
</evidence>
<dbReference type="Proteomes" id="UP000886780">
    <property type="component" value="Unassembled WGS sequence"/>
</dbReference>
<dbReference type="GO" id="GO:0050308">
    <property type="term" value="F:sugar-phosphatase activity"/>
    <property type="evidence" value="ECO:0007669"/>
    <property type="project" value="TreeGrafter"/>
</dbReference>
<name>A0A9D2AVV9_9FIRM</name>
<proteinExistence type="predicted"/>
<dbReference type="InterPro" id="IPR041492">
    <property type="entry name" value="HAD_2"/>
</dbReference>
<dbReference type="PRINTS" id="PR00413">
    <property type="entry name" value="HADHALOGNASE"/>
</dbReference>
<sequence length="217" mass="24807">MIKAVIFDMDGVIIDSELVYLEKMWEFGKTKNPDMRLEQLYPMVGASKADAWSVLADAIGQGQTWEEAREELKAHVDVYADVDYRKIFRPEMLDILRELKADGYKLAVASSTQLPLVERVMRENEIIDYFQILVSGGQFKKSKPDPEIYLYTAERLGVQPEECLAVEDSTFGVLAGHRAGMTVAALKDDRFNFDQSPADYRMDRLTEVLEILKELKK</sequence>
<dbReference type="InterPro" id="IPR023198">
    <property type="entry name" value="PGP-like_dom2"/>
</dbReference>
<dbReference type="NCBIfam" id="TIGR01549">
    <property type="entry name" value="HAD-SF-IA-v1"/>
    <property type="match status" value="1"/>
</dbReference>
<dbReference type="NCBIfam" id="TIGR01509">
    <property type="entry name" value="HAD-SF-IA-v3"/>
    <property type="match status" value="1"/>
</dbReference>
<dbReference type="SFLD" id="SFLDG01135">
    <property type="entry name" value="C1.5.6:_HAD__Beta-PGM__Phospha"/>
    <property type="match status" value="1"/>
</dbReference>
<comment type="caution">
    <text evidence="1">The sequence shown here is derived from an EMBL/GenBank/DDBJ whole genome shotgun (WGS) entry which is preliminary data.</text>
</comment>
<dbReference type="InterPro" id="IPR006439">
    <property type="entry name" value="HAD-SF_hydro_IA"/>
</dbReference>
<dbReference type="PANTHER" id="PTHR43481">
    <property type="entry name" value="FRUCTOSE-1-PHOSPHATE PHOSPHATASE"/>
    <property type="match status" value="1"/>
</dbReference>
<dbReference type="Pfam" id="PF13419">
    <property type="entry name" value="HAD_2"/>
    <property type="match status" value="1"/>
</dbReference>
<gene>
    <name evidence="1" type="ORF">IAA28_04945</name>
</gene>
<reference evidence="1" key="1">
    <citation type="journal article" date="2021" name="PeerJ">
        <title>Extensive microbial diversity within the chicken gut microbiome revealed by metagenomics and culture.</title>
        <authorList>
            <person name="Gilroy R."/>
            <person name="Ravi A."/>
            <person name="Getino M."/>
            <person name="Pursley I."/>
            <person name="Horton D.L."/>
            <person name="Alikhan N.F."/>
            <person name="Baker D."/>
            <person name="Gharbi K."/>
            <person name="Hall N."/>
            <person name="Watson M."/>
            <person name="Adriaenssens E.M."/>
            <person name="Foster-Nyarko E."/>
            <person name="Jarju S."/>
            <person name="Secka A."/>
            <person name="Antonio M."/>
            <person name="Oren A."/>
            <person name="Chaudhuri R.R."/>
            <person name="La Ragione R."/>
            <person name="Hildebrand F."/>
            <person name="Pallen M.J."/>
        </authorList>
    </citation>
    <scope>NUCLEOTIDE SEQUENCE</scope>
    <source>
        <strain evidence="1">ChiGjej4B4-12881</strain>
    </source>
</reference>
<organism evidence="1 2">
    <name type="scientific">Candidatus Lachnoclostridium stercoripullorum</name>
    <dbReference type="NCBI Taxonomy" id="2838635"/>
    <lineage>
        <taxon>Bacteria</taxon>
        <taxon>Bacillati</taxon>
        <taxon>Bacillota</taxon>
        <taxon>Clostridia</taxon>
        <taxon>Lachnospirales</taxon>
        <taxon>Lachnospiraceae</taxon>
    </lineage>
</organism>
<dbReference type="Gene3D" id="1.10.150.240">
    <property type="entry name" value="Putative phosphatase, domain 2"/>
    <property type="match status" value="1"/>
</dbReference>
<protein>
    <submittedName>
        <fullName evidence="1">HAD family phosphatase</fullName>
    </submittedName>
</protein>
<dbReference type="Gene3D" id="3.40.50.1000">
    <property type="entry name" value="HAD superfamily/HAD-like"/>
    <property type="match status" value="1"/>
</dbReference>
<dbReference type="InterPro" id="IPR051806">
    <property type="entry name" value="HAD-like_SPP"/>
</dbReference>
<dbReference type="PANTHER" id="PTHR43481:SF4">
    <property type="entry name" value="GLYCEROL-1-PHOSPHATE PHOSPHOHYDROLASE 1-RELATED"/>
    <property type="match status" value="1"/>
</dbReference>
<dbReference type="SFLD" id="SFLDG01129">
    <property type="entry name" value="C1.5:_HAD__Beta-PGM__Phosphata"/>
    <property type="match status" value="1"/>
</dbReference>
<dbReference type="EMBL" id="DXEU01000086">
    <property type="protein sequence ID" value="HIX52132.1"/>
    <property type="molecule type" value="Genomic_DNA"/>
</dbReference>
<dbReference type="SUPFAM" id="SSF56784">
    <property type="entry name" value="HAD-like"/>
    <property type="match status" value="1"/>
</dbReference>
<dbReference type="AlphaFoldDB" id="A0A9D2AVV9"/>
<dbReference type="InterPro" id="IPR023214">
    <property type="entry name" value="HAD_sf"/>
</dbReference>
<accession>A0A9D2AVV9</accession>
<evidence type="ECO:0000313" key="1">
    <source>
        <dbReference type="EMBL" id="HIX52132.1"/>
    </source>
</evidence>
<reference evidence="1" key="2">
    <citation type="submission" date="2021-04" db="EMBL/GenBank/DDBJ databases">
        <authorList>
            <person name="Gilroy R."/>
        </authorList>
    </citation>
    <scope>NUCLEOTIDE SEQUENCE</scope>
    <source>
        <strain evidence="1">ChiGjej4B4-12881</strain>
    </source>
</reference>
<dbReference type="InterPro" id="IPR036412">
    <property type="entry name" value="HAD-like_sf"/>
</dbReference>